<keyword evidence="1 2" id="KW-0663">Pyridoxal phosphate</keyword>
<evidence type="ECO:0000313" key="7">
    <source>
        <dbReference type="EMBL" id="MBB0242591.1"/>
    </source>
</evidence>
<evidence type="ECO:0000313" key="8">
    <source>
        <dbReference type="Proteomes" id="UP000538929"/>
    </source>
</evidence>
<dbReference type="PANTHER" id="PTHR10146:SF14">
    <property type="entry name" value="PYRIDOXAL PHOSPHATE HOMEOSTASIS PROTEIN"/>
    <property type="match status" value="1"/>
</dbReference>
<dbReference type="NCBIfam" id="TIGR00044">
    <property type="entry name" value="YggS family pyridoxal phosphate-dependent enzyme"/>
    <property type="match status" value="1"/>
</dbReference>
<protein>
    <recommendedName>
        <fullName evidence="2">Pyridoxal phosphate homeostasis protein</fullName>
        <shortName evidence="2">PLP homeostasis protein</shortName>
    </recommendedName>
</protein>
<sequence length="270" mass="28341">MGDGTPGDRTANDGNGSARRERELAEALARVEERVERACAAAGRARREVTLIVVTKTHPAEDVRLLARLGVRDVAENRVQEALAKIPTEPSPEEGAPPVRRHFVGQVQTNKARAVAGWADVVHSVDRPRLVRALDAAVTFSGRAEPLDCLIQVALDREGVDDLSDPVAAGGDRGGVAPERLGEVAEALDEAPGLRLAGVMAVAPLKGAYAGRPGTAFERLAEIARGLRSTRPAATMVSAGMSGDLEEAIAAGATHIRVGSAVLGVRRTLR</sequence>
<dbReference type="AlphaFoldDB" id="A0A7W3XZS9"/>
<accession>A0A7W3XZS9</accession>
<dbReference type="Proteomes" id="UP000538929">
    <property type="component" value="Unassembled WGS sequence"/>
</dbReference>
<comment type="caution">
    <text evidence="7">The sequence shown here is derived from an EMBL/GenBank/DDBJ whole genome shotgun (WGS) entry which is preliminary data.</text>
</comment>
<evidence type="ECO:0000256" key="3">
    <source>
        <dbReference type="PIRSR" id="PIRSR004848-1"/>
    </source>
</evidence>
<evidence type="ECO:0000259" key="6">
    <source>
        <dbReference type="Pfam" id="PF01168"/>
    </source>
</evidence>
<dbReference type="GO" id="GO:0030170">
    <property type="term" value="F:pyridoxal phosphate binding"/>
    <property type="evidence" value="ECO:0007669"/>
    <property type="project" value="UniProtKB-UniRule"/>
</dbReference>
<dbReference type="InterPro" id="IPR011078">
    <property type="entry name" value="PyrdxlP_homeostasis"/>
</dbReference>
<dbReference type="InterPro" id="IPR001608">
    <property type="entry name" value="Ala_racemase_N"/>
</dbReference>
<dbReference type="EMBL" id="VKHT01000004">
    <property type="protein sequence ID" value="MBB0242591.1"/>
    <property type="molecule type" value="Genomic_DNA"/>
</dbReference>
<keyword evidence="8" id="KW-1185">Reference proteome</keyword>
<dbReference type="PIRSF" id="PIRSF004848">
    <property type="entry name" value="YBL036c_PLPDEIII"/>
    <property type="match status" value="1"/>
</dbReference>
<dbReference type="RefSeq" id="WP_182604395.1">
    <property type="nucleotide sequence ID" value="NZ_VKHT01000004.1"/>
</dbReference>
<evidence type="ECO:0000256" key="1">
    <source>
        <dbReference type="ARBA" id="ARBA00022898"/>
    </source>
</evidence>
<evidence type="ECO:0000256" key="4">
    <source>
        <dbReference type="RuleBase" id="RU004514"/>
    </source>
</evidence>
<evidence type="ECO:0000256" key="2">
    <source>
        <dbReference type="HAMAP-Rule" id="MF_02087"/>
    </source>
</evidence>
<dbReference type="CDD" id="cd00635">
    <property type="entry name" value="PLPDE_III_YBL036c_like"/>
    <property type="match status" value="1"/>
</dbReference>
<comment type="similarity">
    <text evidence="2 4">Belongs to the pyridoxal phosphate-binding protein YggS/PROSC family.</text>
</comment>
<dbReference type="PANTHER" id="PTHR10146">
    <property type="entry name" value="PROLINE SYNTHETASE CO-TRANSCRIBED BACTERIAL HOMOLOG PROTEIN"/>
    <property type="match status" value="1"/>
</dbReference>
<reference evidence="8" key="1">
    <citation type="submission" date="2019-10" db="EMBL/GenBank/DDBJ databases">
        <title>Streptomyces sp. nov., a novel actinobacterium isolated from alkaline environment.</title>
        <authorList>
            <person name="Golinska P."/>
        </authorList>
    </citation>
    <scope>NUCLEOTIDE SEQUENCE [LARGE SCALE GENOMIC DNA]</scope>
    <source>
        <strain evidence="8">DSM 42118</strain>
    </source>
</reference>
<feature type="domain" description="Alanine racemase N-terminal" evidence="6">
    <location>
        <begin position="30"/>
        <end position="266"/>
    </location>
</feature>
<organism evidence="7 8">
    <name type="scientific">Streptomyces alkaliphilus</name>
    <dbReference type="NCBI Taxonomy" id="1472722"/>
    <lineage>
        <taxon>Bacteria</taxon>
        <taxon>Bacillati</taxon>
        <taxon>Actinomycetota</taxon>
        <taxon>Actinomycetes</taxon>
        <taxon>Kitasatosporales</taxon>
        <taxon>Streptomycetaceae</taxon>
        <taxon>Streptomyces</taxon>
    </lineage>
</organism>
<dbReference type="HAMAP" id="MF_02087">
    <property type="entry name" value="PLP_homeostasis"/>
    <property type="match status" value="1"/>
</dbReference>
<dbReference type="Pfam" id="PF01168">
    <property type="entry name" value="Ala_racemase_N"/>
    <property type="match status" value="1"/>
</dbReference>
<feature type="region of interest" description="Disordered" evidence="5">
    <location>
        <begin position="1"/>
        <end position="24"/>
    </location>
</feature>
<comment type="cofactor">
    <cofactor evidence="3">
        <name>pyridoxal 5'-phosphate</name>
        <dbReference type="ChEBI" id="CHEBI:597326"/>
    </cofactor>
</comment>
<comment type="function">
    <text evidence="2">Pyridoxal 5'-phosphate (PLP)-binding protein, which is involved in PLP homeostasis.</text>
</comment>
<proteinExistence type="inferred from homology"/>
<feature type="modified residue" description="N6-(pyridoxal phosphate)lysine" evidence="2 3">
    <location>
        <position position="56"/>
    </location>
</feature>
<gene>
    <name evidence="7" type="ORF">FNQ90_00330</name>
</gene>
<name>A0A7W3XZS9_9ACTN</name>
<evidence type="ECO:0000256" key="5">
    <source>
        <dbReference type="SAM" id="MobiDB-lite"/>
    </source>
</evidence>
<dbReference type="Gene3D" id="3.20.20.10">
    <property type="entry name" value="Alanine racemase"/>
    <property type="match status" value="1"/>
</dbReference>
<dbReference type="SUPFAM" id="SSF51419">
    <property type="entry name" value="PLP-binding barrel"/>
    <property type="match status" value="1"/>
</dbReference>
<dbReference type="InterPro" id="IPR029066">
    <property type="entry name" value="PLP-binding_barrel"/>
</dbReference>